<dbReference type="PROSITE" id="PS01102">
    <property type="entry name" value="ZF_DKSA_1"/>
    <property type="match status" value="1"/>
</dbReference>
<comment type="caution">
    <text evidence="10">The sequence shown here is derived from an EMBL/GenBank/DDBJ whole genome shotgun (WGS) entry which is preliminary data.</text>
</comment>
<comment type="similarity">
    <text evidence="5">Belongs to the DksA family.</text>
</comment>
<dbReference type="EMBL" id="WSEL01000003">
    <property type="protein sequence ID" value="MVQ29529.1"/>
    <property type="molecule type" value="Genomic_DNA"/>
</dbReference>
<evidence type="ECO:0000256" key="3">
    <source>
        <dbReference type="ARBA" id="ARBA00022771"/>
    </source>
</evidence>
<evidence type="ECO:0000256" key="4">
    <source>
        <dbReference type="ARBA" id="ARBA00022833"/>
    </source>
</evidence>
<dbReference type="RefSeq" id="WP_181653951.1">
    <property type="nucleotide sequence ID" value="NZ_WSEL01000003.1"/>
</dbReference>
<keyword evidence="4 5" id="KW-0862">Zinc</keyword>
<dbReference type="NCBIfam" id="TIGR02420">
    <property type="entry name" value="dksA"/>
    <property type="match status" value="1"/>
</dbReference>
<dbReference type="SUPFAM" id="SSF109635">
    <property type="entry name" value="DnaK suppressor protein DksA, alpha-hairpin domain"/>
    <property type="match status" value="1"/>
</dbReference>
<reference evidence="10 11" key="1">
    <citation type="submission" date="2019-12" db="EMBL/GenBank/DDBJ databases">
        <authorList>
            <person name="Huq M.A."/>
        </authorList>
    </citation>
    <scope>NUCLEOTIDE SEQUENCE [LARGE SCALE GENOMIC DNA]</scope>
    <source>
        <strain evidence="10 11">MAH-25</strain>
    </source>
</reference>
<evidence type="ECO:0000313" key="11">
    <source>
        <dbReference type="Proteomes" id="UP000469385"/>
    </source>
</evidence>
<feature type="domain" description="Zinc finger DksA/TraR C4-type" evidence="8">
    <location>
        <begin position="291"/>
        <end position="325"/>
    </location>
</feature>
<accession>A0A6N8IRJ4</accession>
<dbReference type="Proteomes" id="UP000469385">
    <property type="component" value="Unassembled WGS sequence"/>
</dbReference>
<comment type="subunit">
    <text evidence="5">Interacts directly with the RNA polymerase.</text>
</comment>
<comment type="caution">
    <text evidence="5">Lacks conserved residue(s) required for the propagation of feature annotation.</text>
</comment>
<dbReference type="GO" id="GO:0008270">
    <property type="term" value="F:zinc ion binding"/>
    <property type="evidence" value="ECO:0007669"/>
    <property type="project" value="UniProtKB-UniRule"/>
</dbReference>
<dbReference type="InterPro" id="IPR037187">
    <property type="entry name" value="DnaK_N"/>
</dbReference>
<feature type="compositionally biased region" description="Low complexity" evidence="7">
    <location>
        <begin position="23"/>
        <end position="115"/>
    </location>
</feature>
<feature type="domain" description="DnaK suppressor protein DksA N-terminal" evidence="9">
    <location>
        <begin position="218"/>
        <end position="288"/>
    </location>
</feature>
<evidence type="ECO:0000256" key="5">
    <source>
        <dbReference type="HAMAP-Rule" id="MF_00926"/>
    </source>
</evidence>
<evidence type="ECO:0000256" key="1">
    <source>
        <dbReference type="ARBA" id="ARBA00022490"/>
    </source>
</evidence>
<feature type="region of interest" description="Disordered" evidence="7">
    <location>
        <begin position="1"/>
        <end position="141"/>
    </location>
</feature>
<keyword evidence="3 5" id="KW-0863">Zinc-finger</keyword>
<protein>
    <recommendedName>
        <fullName evidence="5">RNA polymerase-binding transcription factor DksA</fullName>
    </recommendedName>
</protein>
<dbReference type="SUPFAM" id="SSF57716">
    <property type="entry name" value="Glucocorticoid receptor-like (DNA-binding domain)"/>
    <property type="match status" value="1"/>
</dbReference>
<gene>
    <name evidence="5 10" type="primary">dksA</name>
    <name evidence="10" type="ORF">GON04_08720</name>
</gene>
<comment type="subcellular location">
    <subcellularLocation>
        <location evidence="5">Cytoplasm</location>
    </subcellularLocation>
</comment>
<dbReference type="Pfam" id="PF01258">
    <property type="entry name" value="zf-dskA_traR"/>
    <property type="match status" value="1"/>
</dbReference>
<keyword evidence="11" id="KW-1185">Reference proteome</keyword>
<feature type="compositionally biased region" description="Low complexity" evidence="7">
    <location>
        <begin position="1"/>
        <end position="15"/>
    </location>
</feature>
<dbReference type="Gene3D" id="1.20.120.910">
    <property type="entry name" value="DksA, coiled-coil domain"/>
    <property type="match status" value="1"/>
</dbReference>
<dbReference type="PANTHER" id="PTHR33823">
    <property type="entry name" value="RNA POLYMERASE-BINDING TRANSCRIPTION FACTOR DKSA-RELATED"/>
    <property type="match status" value="1"/>
</dbReference>
<dbReference type="AlphaFoldDB" id="A0A6N8IRJ4"/>
<dbReference type="GO" id="GO:0010468">
    <property type="term" value="P:regulation of gene expression"/>
    <property type="evidence" value="ECO:0007669"/>
    <property type="project" value="UniProtKB-UniRule"/>
</dbReference>
<dbReference type="PROSITE" id="PS51128">
    <property type="entry name" value="ZF_DKSA_2"/>
    <property type="match status" value="1"/>
</dbReference>
<feature type="zinc finger region" description="dksA C4-type" evidence="6">
    <location>
        <begin position="296"/>
        <end position="320"/>
    </location>
</feature>
<keyword evidence="1 5" id="KW-0963">Cytoplasm</keyword>
<organism evidence="10 11">
    <name type="scientific">Ramlibacter pinisoli</name>
    <dbReference type="NCBI Taxonomy" id="2682844"/>
    <lineage>
        <taxon>Bacteria</taxon>
        <taxon>Pseudomonadati</taxon>
        <taxon>Pseudomonadota</taxon>
        <taxon>Betaproteobacteria</taxon>
        <taxon>Burkholderiales</taxon>
        <taxon>Comamonadaceae</taxon>
        <taxon>Ramlibacter</taxon>
    </lineage>
</organism>
<dbReference type="InterPro" id="IPR048489">
    <property type="entry name" value="DksA_N"/>
</dbReference>
<sequence>MKPQPKAAAKAVKAAPKAKAKTAAKTVKPAPKKAVASKAPAKKVVASKTTPAKAAKAVTATTTRPASKPAAKPAAKAAPKPVSKAPATKAAAPAPKKTIPAKAPAPVPAKAIARPTPVAASAMPPRAPDPMGSPARATRPSARLAQITVPSMAQSVASTAAKASYTQTPASLVLTPPPLVNIKKDPKLANNWKAKPAEELTDAEVLAMPDSEYMNDKQMAFFRSKLVQLKQDILNNAGETTEHLREDTVIVPDPADRATIEEEHALELRTRDRERKLLKKIEQSIARIDAGDYGYCDETGEPIGVGRLLARPTATLSLEAQQRRELKQKMFGD</sequence>
<evidence type="ECO:0000259" key="8">
    <source>
        <dbReference type="Pfam" id="PF01258"/>
    </source>
</evidence>
<evidence type="ECO:0000256" key="7">
    <source>
        <dbReference type="SAM" id="MobiDB-lite"/>
    </source>
</evidence>
<dbReference type="HAMAP" id="MF_00926">
    <property type="entry name" value="DksA"/>
    <property type="match status" value="1"/>
</dbReference>
<evidence type="ECO:0000313" key="10">
    <source>
        <dbReference type="EMBL" id="MVQ29529.1"/>
    </source>
</evidence>
<evidence type="ECO:0000259" key="9">
    <source>
        <dbReference type="Pfam" id="PF21157"/>
    </source>
</evidence>
<dbReference type="GO" id="GO:0005737">
    <property type="term" value="C:cytoplasm"/>
    <property type="evidence" value="ECO:0007669"/>
    <property type="project" value="UniProtKB-SubCell"/>
</dbReference>
<keyword evidence="2 5" id="KW-0479">Metal-binding</keyword>
<evidence type="ECO:0000256" key="6">
    <source>
        <dbReference type="PROSITE-ProRule" id="PRU00510"/>
    </source>
</evidence>
<dbReference type="PANTHER" id="PTHR33823:SF2">
    <property type="entry name" value="RNA POLYMERASE-BINDING TRANSCRIPTION FACTOR DKSA"/>
    <property type="match status" value="1"/>
</dbReference>
<name>A0A6N8IRJ4_9BURK</name>
<dbReference type="InterPro" id="IPR012784">
    <property type="entry name" value="DksA_RNA_pol-bd"/>
</dbReference>
<proteinExistence type="inferred from homology"/>
<dbReference type="InterPro" id="IPR020458">
    <property type="entry name" value="Znf_DskA_TraR_CS"/>
</dbReference>
<comment type="function">
    <text evidence="5">Transcription factor that acts by binding directly to the RNA polymerase (RNAP). Required for negative regulation of rRNA expression and positive regulation of several amino acid biosynthesis promoters.</text>
</comment>
<evidence type="ECO:0000256" key="2">
    <source>
        <dbReference type="ARBA" id="ARBA00022723"/>
    </source>
</evidence>
<dbReference type="InterPro" id="IPR000962">
    <property type="entry name" value="Znf_DskA_TraR"/>
</dbReference>
<dbReference type="Pfam" id="PF21157">
    <property type="entry name" value="DksA_N"/>
    <property type="match status" value="1"/>
</dbReference>